<organism evidence="2 3">
    <name type="scientific">Anaerocolumna chitinilytica</name>
    <dbReference type="NCBI Taxonomy" id="1727145"/>
    <lineage>
        <taxon>Bacteria</taxon>
        <taxon>Bacillati</taxon>
        <taxon>Bacillota</taxon>
        <taxon>Clostridia</taxon>
        <taxon>Lachnospirales</taxon>
        <taxon>Lachnospiraceae</taxon>
        <taxon>Anaerocolumna</taxon>
    </lineage>
</organism>
<proteinExistence type="predicted"/>
<evidence type="ECO:0000313" key="2">
    <source>
        <dbReference type="EMBL" id="BCJ98711.1"/>
    </source>
</evidence>
<dbReference type="Proteomes" id="UP000515703">
    <property type="component" value="Chromosome"/>
</dbReference>
<accession>A0A7I8DN42</accession>
<feature type="transmembrane region" description="Helical" evidence="1">
    <location>
        <begin position="7"/>
        <end position="28"/>
    </location>
</feature>
<sequence length="157" mass="18331">MKHGKKCNFIVILVLSGILLFEMVFYYLNHTIPTFSVRSTTESEIKDELIIALFMDNIIADSSNFYDNYFPDSYPIEYFNYEFKIKDIKKEGEPVNVYITFETTPVIGPHIPIGDDEIIYKVDALGNKILVNFIHKKSYEIPERLKPNMIKSYPETK</sequence>
<reference evidence="2 3" key="2">
    <citation type="submission" date="2020-08" db="EMBL/GenBank/DDBJ databases">
        <authorList>
            <person name="Ueki A."/>
            <person name="Tonouchi A."/>
        </authorList>
    </citation>
    <scope>NUCLEOTIDE SEQUENCE [LARGE SCALE GENOMIC DNA]</scope>
    <source>
        <strain evidence="2 3">CTTW</strain>
    </source>
</reference>
<dbReference type="InterPro" id="IPR024984">
    <property type="entry name" value="DUF3888"/>
</dbReference>
<keyword evidence="1" id="KW-0812">Transmembrane</keyword>
<keyword evidence="1" id="KW-1133">Transmembrane helix</keyword>
<reference evidence="2 3" key="1">
    <citation type="submission" date="2020-08" db="EMBL/GenBank/DDBJ databases">
        <title>Draft genome sequencing of an Anaerocolumna strain isolated from anoxic soil subjected to BSD treatment.</title>
        <authorList>
            <person name="Uek A."/>
            <person name="Tonouchi A."/>
        </authorList>
    </citation>
    <scope>NUCLEOTIDE SEQUENCE [LARGE SCALE GENOMIC DNA]</scope>
    <source>
        <strain evidence="2 3">CTTW</strain>
    </source>
</reference>
<evidence type="ECO:0008006" key="4">
    <source>
        <dbReference type="Google" id="ProtNLM"/>
    </source>
</evidence>
<evidence type="ECO:0000313" key="3">
    <source>
        <dbReference type="Proteomes" id="UP000515703"/>
    </source>
</evidence>
<name>A0A7I8DN42_9FIRM</name>
<keyword evidence="1" id="KW-0472">Membrane</keyword>
<gene>
    <name evidence="2" type="ORF">bsdcttw_17520</name>
</gene>
<dbReference type="KEGG" id="acht:bsdcttw_17520"/>
<keyword evidence="3" id="KW-1185">Reference proteome</keyword>
<dbReference type="Pfam" id="PF13027">
    <property type="entry name" value="DUF3888"/>
    <property type="match status" value="1"/>
</dbReference>
<dbReference type="RefSeq" id="WP_185259025.1">
    <property type="nucleotide sequence ID" value="NZ_AP023368.1"/>
</dbReference>
<evidence type="ECO:0000256" key="1">
    <source>
        <dbReference type="SAM" id="Phobius"/>
    </source>
</evidence>
<protein>
    <recommendedName>
        <fullName evidence="4">DUF3888 domain-containing protein</fullName>
    </recommendedName>
</protein>
<dbReference type="AlphaFoldDB" id="A0A7I8DN42"/>
<dbReference type="EMBL" id="AP023368">
    <property type="protein sequence ID" value="BCJ98711.1"/>
    <property type="molecule type" value="Genomic_DNA"/>
</dbReference>